<protein>
    <submittedName>
        <fullName evidence="1">Uncharacterized protein</fullName>
    </submittedName>
</protein>
<name>A0A9P8P6M4_9ASCO</name>
<accession>A0A9P8P6M4</accession>
<comment type="caution">
    <text evidence="1">The sequence shown here is derived from an EMBL/GenBank/DDBJ whole genome shotgun (WGS) entry which is preliminary data.</text>
</comment>
<dbReference type="RefSeq" id="XP_046061744.1">
    <property type="nucleotide sequence ID" value="XM_046204194.1"/>
</dbReference>
<dbReference type="GeneID" id="70235204"/>
<sequence>MDPVRCLPWLLRTEAQITLMQSRNWLNATTRNSFEAYSTSSGLLVNMLVSWYLKSDIHPKLKKLRKHAVARATSMAIL</sequence>
<proteinExistence type="predicted"/>
<dbReference type="AlphaFoldDB" id="A0A9P8P6M4"/>
<evidence type="ECO:0000313" key="1">
    <source>
        <dbReference type="EMBL" id="KAH3666788.1"/>
    </source>
</evidence>
<gene>
    <name evidence="1" type="ORF">OGAPHI_003237</name>
</gene>
<reference evidence="1" key="1">
    <citation type="journal article" date="2021" name="Open Biol.">
        <title>Shared evolutionary footprints suggest mitochondrial oxidative damage underlies multiple complex I losses in fungi.</title>
        <authorList>
            <person name="Schikora-Tamarit M.A."/>
            <person name="Marcet-Houben M."/>
            <person name="Nosek J."/>
            <person name="Gabaldon T."/>
        </authorList>
    </citation>
    <scope>NUCLEOTIDE SEQUENCE</scope>
    <source>
        <strain evidence="1">CBS6075</strain>
    </source>
</reference>
<organism evidence="1 2">
    <name type="scientific">Ogataea philodendri</name>
    <dbReference type="NCBI Taxonomy" id="1378263"/>
    <lineage>
        <taxon>Eukaryota</taxon>
        <taxon>Fungi</taxon>
        <taxon>Dikarya</taxon>
        <taxon>Ascomycota</taxon>
        <taxon>Saccharomycotina</taxon>
        <taxon>Pichiomycetes</taxon>
        <taxon>Pichiales</taxon>
        <taxon>Pichiaceae</taxon>
        <taxon>Ogataea</taxon>
    </lineage>
</organism>
<keyword evidence="2" id="KW-1185">Reference proteome</keyword>
<reference evidence="1" key="2">
    <citation type="submission" date="2021-01" db="EMBL/GenBank/DDBJ databases">
        <authorList>
            <person name="Schikora-Tamarit M.A."/>
        </authorList>
    </citation>
    <scope>NUCLEOTIDE SEQUENCE</scope>
    <source>
        <strain evidence="1">CBS6075</strain>
    </source>
</reference>
<dbReference type="Proteomes" id="UP000769157">
    <property type="component" value="Unassembled WGS sequence"/>
</dbReference>
<evidence type="ECO:0000313" key="2">
    <source>
        <dbReference type="Proteomes" id="UP000769157"/>
    </source>
</evidence>
<dbReference type="EMBL" id="JAEUBE010000199">
    <property type="protein sequence ID" value="KAH3666788.1"/>
    <property type="molecule type" value="Genomic_DNA"/>
</dbReference>